<gene>
    <name evidence="2" type="ORF">ECC02_008746</name>
</gene>
<feature type="region of interest" description="Disordered" evidence="1">
    <location>
        <begin position="264"/>
        <end position="283"/>
    </location>
</feature>
<reference evidence="2 3" key="1">
    <citation type="journal article" date="2019" name="Genome Biol. Evol.">
        <title>Nanopore Sequencing Significantly Improves Genome Assembly of the Protozoan Parasite Trypanosoma cruzi.</title>
        <authorList>
            <person name="Diaz-Viraque F."/>
            <person name="Pita S."/>
            <person name="Greif G."/>
            <person name="de Souza R.C.M."/>
            <person name="Iraola G."/>
            <person name="Robello C."/>
        </authorList>
    </citation>
    <scope>NUCLEOTIDE SEQUENCE [LARGE SCALE GENOMIC DNA]</scope>
    <source>
        <strain evidence="2 3">Berenice</strain>
    </source>
</reference>
<feature type="region of interest" description="Disordered" evidence="1">
    <location>
        <begin position="129"/>
        <end position="212"/>
    </location>
</feature>
<dbReference type="Proteomes" id="UP000583944">
    <property type="component" value="Unassembled WGS sequence"/>
</dbReference>
<feature type="compositionally biased region" description="Low complexity" evidence="1">
    <location>
        <begin position="166"/>
        <end position="179"/>
    </location>
</feature>
<evidence type="ECO:0000313" key="3">
    <source>
        <dbReference type="Proteomes" id="UP000583944"/>
    </source>
</evidence>
<dbReference type="AlphaFoldDB" id="A0A7J6XVW3"/>
<feature type="compositionally biased region" description="Basic and acidic residues" evidence="1">
    <location>
        <begin position="264"/>
        <end position="277"/>
    </location>
</feature>
<accession>A0A7J6XVW3</accession>
<dbReference type="EMBL" id="JABDHM010000100">
    <property type="protein sequence ID" value="KAF5218316.1"/>
    <property type="molecule type" value="Genomic_DNA"/>
</dbReference>
<feature type="compositionally biased region" description="Basic and acidic residues" evidence="1">
    <location>
        <begin position="188"/>
        <end position="198"/>
    </location>
</feature>
<feature type="compositionally biased region" description="Polar residues" evidence="1">
    <location>
        <begin position="200"/>
        <end position="212"/>
    </location>
</feature>
<sequence>MKKRKIDHFLDFRDYVHFLSFYRWHFLHQLYPLLPIPYSVHLYLILRAPVLPLLLLLDLQHRLLHQAFHRPKSYRPISCQVMIPQMLPVDLHSILVHPPPQPPLLIPFEWLTTRSPPLETRRHLHHYSCASNRSLHPHRSNRPSRVQKSHRTTARRGHTPAAHGQSSSSPSLLSVACSLQHKLTTRQRKAEATKEKPQLHHTQPPHSNKRQQLAHTIEEMESVQLQKHTAPQIRSYKKQKNKPRAPLRMHMVVSGMRSTWQMWEKRGAHSRAAEASKAKNNHQ</sequence>
<protein>
    <submittedName>
        <fullName evidence="2">Uncharacterized protein</fullName>
    </submittedName>
</protein>
<feature type="compositionally biased region" description="Basic residues" evidence="1">
    <location>
        <begin position="135"/>
        <end position="158"/>
    </location>
</feature>
<name>A0A7J6XVW3_TRYCR</name>
<evidence type="ECO:0000256" key="1">
    <source>
        <dbReference type="SAM" id="MobiDB-lite"/>
    </source>
</evidence>
<evidence type="ECO:0000313" key="2">
    <source>
        <dbReference type="EMBL" id="KAF5218316.1"/>
    </source>
</evidence>
<dbReference type="VEuPathDB" id="TriTrypDB:ECC02_008746"/>
<proteinExistence type="predicted"/>
<organism evidence="2 3">
    <name type="scientific">Trypanosoma cruzi</name>
    <dbReference type="NCBI Taxonomy" id="5693"/>
    <lineage>
        <taxon>Eukaryota</taxon>
        <taxon>Discoba</taxon>
        <taxon>Euglenozoa</taxon>
        <taxon>Kinetoplastea</taxon>
        <taxon>Metakinetoplastina</taxon>
        <taxon>Trypanosomatida</taxon>
        <taxon>Trypanosomatidae</taxon>
        <taxon>Trypanosoma</taxon>
        <taxon>Schizotrypanum</taxon>
    </lineage>
</organism>
<comment type="caution">
    <text evidence="2">The sequence shown here is derived from an EMBL/GenBank/DDBJ whole genome shotgun (WGS) entry which is preliminary data.</text>
</comment>